<comment type="catalytic activity">
    <reaction evidence="1">
        <text>an S-(2-hydroxyacyl)glutathione + H2O = a 2-hydroxy carboxylate + glutathione + H(+)</text>
        <dbReference type="Rhea" id="RHEA:21864"/>
        <dbReference type="ChEBI" id="CHEBI:15377"/>
        <dbReference type="ChEBI" id="CHEBI:15378"/>
        <dbReference type="ChEBI" id="CHEBI:57925"/>
        <dbReference type="ChEBI" id="CHEBI:58896"/>
        <dbReference type="ChEBI" id="CHEBI:71261"/>
        <dbReference type="EC" id="3.1.2.6"/>
    </reaction>
</comment>
<feature type="domain" description="Metallo-beta-lactamase" evidence="10">
    <location>
        <begin position="54"/>
        <end position="213"/>
    </location>
</feature>
<keyword evidence="7 11" id="KW-0378">Hydrolase</keyword>
<dbReference type="InterPro" id="IPR017782">
    <property type="entry name" value="Hydroxyacylglutathione_Hdrlase"/>
</dbReference>
<reference evidence="11 12" key="1">
    <citation type="submission" date="2023-09" db="EMBL/GenBank/DDBJ databases">
        <title>Nesidiocoris tenuis whole genome shotgun sequence.</title>
        <authorList>
            <person name="Shibata T."/>
            <person name="Shimoda M."/>
            <person name="Kobayashi T."/>
            <person name="Uehara T."/>
        </authorList>
    </citation>
    <scope>NUCLEOTIDE SEQUENCE [LARGE SCALE GENOMIC DNA]</scope>
    <source>
        <strain evidence="11 12">Japan</strain>
    </source>
</reference>
<evidence type="ECO:0000256" key="7">
    <source>
        <dbReference type="ARBA" id="ARBA00022801"/>
    </source>
</evidence>
<evidence type="ECO:0000313" key="12">
    <source>
        <dbReference type="Proteomes" id="UP001307889"/>
    </source>
</evidence>
<evidence type="ECO:0000256" key="5">
    <source>
        <dbReference type="ARBA" id="ARBA00011917"/>
    </source>
</evidence>
<evidence type="ECO:0000256" key="2">
    <source>
        <dbReference type="ARBA" id="ARBA00001947"/>
    </source>
</evidence>
<evidence type="ECO:0000256" key="6">
    <source>
        <dbReference type="ARBA" id="ARBA00022723"/>
    </source>
</evidence>
<dbReference type="NCBIfam" id="TIGR03413">
    <property type="entry name" value="GSH_gloB"/>
    <property type="match status" value="1"/>
</dbReference>
<dbReference type="SUPFAM" id="SSF56281">
    <property type="entry name" value="Metallo-hydrolase/oxidoreductase"/>
    <property type="match status" value="1"/>
</dbReference>
<comment type="pathway">
    <text evidence="3">Secondary metabolite metabolism; methylglyoxal degradation; (R)-lactate from methylglyoxal: step 2/2.</text>
</comment>
<evidence type="ECO:0000256" key="4">
    <source>
        <dbReference type="ARBA" id="ARBA00006759"/>
    </source>
</evidence>
<dbReference type="InterPro" id="IPR036866">
    <property type="entry name" value="RibonucZ/Hydroxyglut_hydro"/>
</dbReference>
<evidence type="ECO:0000256" key="3">
    <source>
        <dbReference type="ARBA" id="ARBA00004963"/>
    </source>
</evidence>
<evidence type="ECO:0000256" key="1">
    <source>
        <dbReference type="ARBA" id="ARBA00001623"/>
    </source>
</evidence>
<dbReference type="EMBL" id="AP028921">
    <property type="protein sequence ID" value="BET01505.1"/>
    <property type="molecule type" value="Genomic_DNA"/>
</dbReference>
<dbReference type="GO" id="GO:0016787">
    <property type="term" value="F:hydrolase activity"/>
    <property type="evidence" value="ECO:0007669"/>
    <property type="project" value="UniProtKB-KW"/>
</dbReference>
<sequence length="297" mass="32756">MFALISKIVPHRIVHSLIGAYYKVSLIGAEGVHSYSKIITMEGMKVRILPALGDNYMYLIMDDASREAAIVDPVEPETVLNAVKEEGVTLTKVLTTHHHWDHAGGNKKLLEKVKVDVYGGESRVEGISHTVSDGDSLKIGNLEVSCLATPCHTSGHICYHVRSSGKSGAVFTGDTLFIAGCGRFFEGTPDQMYTALIEKLGKLPDDTKVYCGHEYTCANLKFAETVEPTNEAIKEKLEWAEELRSENQPTVPSTIGEEKTYNPFMRVAEEAVMKKYGARDPIAAMKMVRADKDKFKA</sequence>
<organism evidence="11 12">
    <name type="scientific">Nesidiocoris tenuis</name>
    <dbReference type="NCBI Taxonomy" id="355587"/>
    <lineage>
        <taxon>Eukaryota</taxon>
        <taxon>Metazoa</taxon>
        <taxon>Ecdysozoa</taxon>
        <taxon>Arthropoda</taxon>
        <taxon>Hexapoda</taxon>
        <taxon>Insecta</taxon>
        <taxon>Pterygota</taxon>
        <taxon>Neoptera</taxon>
        <taxon>Paraneoptera</taxon>
        <taxon>Hemiptera</taxon>
        <taxon>Heteroptera</taxon>
        <taxon>Panheteroptera</taxon>
        <taxon>Cimicomorpha</taxon>
        <taxon>Miridae</taxon>
        <taxon>Dicyphina</taxon>
        <taxon>Nesidiocoris</taxon>
    </lineage>
</organism>
<proteinExistence type="inferred from homology"/>
<keyword evidence="6" id="KW-0479">Metal-binding</keyword>
<dbReference type="Pfam" id="PF00753">
    <property type="entry name" value="Lactamase_B"/>
    <property type="match status" value="1"/>
</dbReference>
<evidence type="ECO:0000256" key="8">
    <source>
        <dbReference type="ARBA" id="ARBA00022833"/>
    </source>
</evidence>
<evidence type="ECO:0000256" key="9">
    <source>
        <dbReference type="ARBA" id="ARBA00031044"/>
    </source>
</evidence>
<dbReference type="PANTHER" id="PTHR11935">
    <property type="entry name" value="BETA LACTAMASE DOMAIN"/>
    <property type="match status" value="1"/>
</dbReference>
<dbReference type="PANTHER" id="PTHR11935:SF94">
    <property type="entry name" value="TENZING NORGAY, ISOFORM C"/>
    <property type="match status" value="1"/>
</dbReference>
<dbReference type="EC" id="3.1.2.6" evidence="5"/>
<dbReference type="PIRSF" id="PIRSF005457">
    <property type="entry name" value="Glx"/>
    <property type="match status" value="1"/>
</dbReference>
<dbReference type="InterPro" id="IPR032282">
    <property type="entry name" value="HAGH_C"/>
</dbReference>
<dbReference type="SMART" id="SM00849">
    <property type="entry name" value="Lactamase_B"/>
    <property type="match status" value="1"/>
</dbReference>
<dbReference type="InterPro" id="IPR001279">
    <property type="entry name" value="Metallo-B-lactamas"/>
</dbReference>
<keyword evidence="8" id="KW-0862">Zinc</keyword>
<dbReference type="Proteomes" id="UP001307889">
    <property type="component" value="Chromosome 13"/>
</dbReference>
<dbReference type="InterPro" id="IPR035680">
    <property type="entry name" value="Clx_II_MBL"/>
</dbReference>
<dbReference type="HAMAP" id="MF_01374">
    <property type="entry name" value="Glyoxalase_2"/>
    <property type="match status" value="1"/>
</dbReference>
<dbReference type="CDD" id="cd07723">
    <property type="entry name" value="hydroxyacylglutathione_hydrolase_MBL-fold"/>
    <property type="match status" value="1"/>
</dbReference>
<evidence type="ECO:0000259" key="10">
    <source>
        <dbReference type="SMART" id="SM00849"/>
    </source>
</evidence>
<comment type="similarity">
    <text evidence="4">Belongs to the metallo-beta-lactamase superfamily. Glyoxalase II family.</text>
</comment>
<keyword evidence="12" id="KW-1185">Reference proteome</keyword>
<dbReference type="Gene3D" id="3.60.15.10">
    <property type="entry name" value="Ribonuclease Z/Hydroxyacylglutathione hydrolase-like"/>
    <property type="match status" value="1"/>
</dbReference>
<accession>A0ABN7BCU5</accession>
<dbReference type="Pfam" id="PF16123">
    <property type="entry name" value="HAGH_C"/>
    <property type="match status" value="1"/>
</dbReference>
<comment type="cofactor">
    <cofactor evidence="2">
        <name>Zn(2+)</name>
        <dbReference type="ChEBI" id="CHEBI:29105"/>
    </cofactor>
</comment>
<evidence type="ECO:0000313" key="11">
    <source>
        <dbReference type="EMBL" id="BET01505.1"/>
    </source>
</evidence>
<protein>
    <recommendedName>
        <fullName evidence="5">hydroxyacylglutathione hydrolase</fullName>
        <ecNumber evidence="5">3.1.2.6</ecNumber>
    </recommendedName>
    <alternativeName>
        <fullName evidence="9">Glyoxalase II</fullName>
    </alternativeName>
</protein>
<name>A0ABN7BCU5_9HEMI</name>
<gene>
    <name evidence="11" type="ORF">NTJ_14321</name>
</gene>